<evidence type="ECO:0000313" key="3">
    <source>
        <dbReference type="Proteomes" id="UP000494252"/>
    </source>
</evidence>
<evidence type="ECO:0000256" key="1">
    <source>
        <dbReference type="SAM" id="Phobius"/>
    </source>
</evidence>
<keyword evidence="1" id="KW-1133">Transmembrane helix</keyword>
<keyword evidence="3" id="KW-1185">Reference proteome</keyword>
<organism evidence="2 3">
    <name type="scientific">Paraburkholderia fynbosensis</name>
    <dbReference type="NCBI Taxonomy" id="1200993"/>
    <lineage>
        <taxon>Bacteria</taxon>
        <taxon>Pseudomonadati</taxon>
        <taxon>Pseudomonadota</taxon>
        <taxon>Betaproteobacteria</taxon>
        <taxon>Burkholderiales</taxon>
        <taxon>Burkholderiaceae</taxon>
        <taxon>Paraburkholderia</taxon>
    </lineage>
</organism>
<accession>A0A6J5G8G5</accession>
<gene>
    <name evidence="2" type="ORF">LMG27177_03937</name>
</gene>
<proteinExistence type="predicted"/>
<dbReference type="EMBL" id="CADIKI010000011">
    <property type="protein sequence ID" value="CAB3795737.1"/>
    <property type="molecule type" value="Genomic_DNA"/>
</dbReference>
<feature type="transmembrane region" description="Helical" evidence="1">
    <location>
        <begin position="21"/>
        <end position="43"/>
    </location>
</feature>
<dbReference type="AlphaFoldDB" id="A0A6J5G8G5"/>
<reference evidence="2 3" key="1">
    <citation type="submission" date="2020-04" db="EMBL/GenBank/DDBJ databases">
        <authorList>
            <person name="De Canck E."/>
        </authorList>
    </citation>
    <scope>NUCLEOTIDE SEQUENCE [LARGE SCALE GENOMIC DNA]</scope>
    <source>
        <strain evidence="2 3">LMG 27177</strain>
    </source>
</reference>
<evidence type="ECO:0000313" key="2">
    <source>
        <dbReference type="EMBL" id="CAB3795737.1"/>
    </source>
</evidence>
<dbReference type="Proteomes" id="UP000494252">
    <property type="component" value="Unassembled WGS sequence"/>
</dbReference>
<sequence>MFLSKRGRERFSPAPRYGRALFNGGASLVFVSLTRFQIAFAFGSDLIFADHRD</sequence>
<keyword evidence="1" id="KW-0472">Membrane</keyword>
<protein>
    <submittedName>
        <fullName evidence="2">Uncharacterized protein</fullName>
    </submittedName>
</protein>
<keyword evidence="1" id="KW-0812">Transmembrane</keyword>
<name>A0A6J5G8G5_9BURK</name>